<sequence>MTGTTIPSIGDVISYFNPWQSSSYAYSIPDFLVLLHIVGSYRSMYNSGNLTSGFLSIASILLVNHSKRTVSIGYPTKVALGSLFNKIMPSFTPVKAPRLCLDNNNMDTMEWPSRSSDLNTMENLWQLSCGFMPITVNLRPSRISNLY</sequence>
<accession>A0A1I7WXL1</accession>
<evidence type="ECO:0000313" key="1">
    <source>
        <dbReference type="Proteomes" id="UP000095283"/>
    </source>
</evidence>
<organism evidence="1 2">
    <name type="scientific">Heterorhabditis bacteriophora</name>
    <name type="common">Entomopathogenic nematode worm</name>
    <dbReference type="NCBI Taxonomy" id="37862"/>
    <lineage>
        <taxon>Eukaryota</taxon>
        <taxon>Metazoa</taxon>
        <taxon>Ecdysozoa</taxon>
        <taxon>Nematoda</taxon>
        <taxon>Chromadorea</taxon>
        <taxon>Rhabditida</taxon>
        <taxon>Rhabditina</taxon>
        <taxon>Rhabditomorpha</taxon>
        <taxon>Strongyloidea</taxon>
        <taxon>Heterorhabditidae</taxon>
        <taxon>Heterorhabditis</taxon>
    </lineage>
</organism>
<keyword evidence="1" id="KW-1185">Reference proteome</keyword>
<dbReference type="WBParaSite" id="Hba_09860">
    <property type="protein sequence ID" value="Hba_09860"/>
    <property type="gene ID" value="Hba_09860"/>
</dbReference>
<reference evidence="2" key="1">
    <citation type="submission" date="2016-11" db="UniProtKB">
        <authorList>
            <consortium name="WormBaseParasite"/>
        </authorList>
    </citation>
    <scope>IDENTIFICATION</scope>
</reference>
<name>A0A1I7WXL1_HETBA</name>
<evidence type="ECO:0000313" key="2">
    <source>
        <dbReference type="WBParaSite" id="Hba_09860"/>
    </source>
</evidence>
<dbReference type="AlphaFoldDB" id="A0A1I7WXL1"/>
<dbReference type="Proteomes" id="UP000095283">
    <property type="component" value="Unplaced"/>
</dbReference>
<proteinExistence type="predicted"/>
<protein>
    <submittedName>
        <fullName evidence="2">Ovule protein</fullName>
    </submittedName>
</protein>